<dbReference type="EMBL" id="JAIQCV010000005">
    <property type="protein sequence ID" value="KAH1097416.1"/>
    <property type="molecule type" value="Genomic_DNA"/>
</dbReference>
<sequence length="95" mass="10455">MKSFMRAFKAREVKSTKGNEKVEAADDEASKDHEVMPRDETMEDAIKFACPVSEGVGPGEQSMPLRRMKVKKIAPKGSNVPIVDKNDLGDDMSNA</sequence>
<organism evidence="2 3">
    <name type="scientific">Gossypium stocksii</name>
    <dbReference type="NCBI Taxonomy" id="47602"/>
    <lineage>
        <taxon>Eukaryota</taxon>
        <taxon>Viridiplantae</taxon>
        <taxon>Streptophyta</taxon>
        <taxon>Embryophyta</taxon>
        <taxon>Tracheophyta</taxon>
        <taxon>Spermatophyta</taxon>
        <taxon>Magnoliopsida</taxon>
        <taxon>eudicotyledons</taxon>
        <taxon>Gunneridae</taxon>
        <taxon>Pentapetalae</taxon>
        <taxon>rosids</taxon>
        <taxon>malvids</taxon>
        <taxon>Malvales</taxon>
        <taxon>Malvaceae</taxon>
        <taxon>Malvoideae</taxon>
        <taxon>Gossypium</taxon>
    </lineage>
</organism>
<name>A0A9D4A9M4_9ROSI</name>
<gene>
    <name evidence="2" type="ORF">J1N35_014337</name>
</gene>
<feature type="region of interest" description="Disordered" evidence="1">
    <location>
        <begin position="74"/>
        <end position="95"/>
    </location>
</feature>
<evidence type="ECO:0000313" key="2">
    <source>
        <dbReference type="EMBL" id="KAH1097416.1"/>
    </source>
</evidence>
<keyword evidence="3" id="KW-1185">Reference proteome</keyword>
<dbReference type="AlphaFoldDB" id="A0A9D4A9M4"/>
<accession>A0A9D4A9M4</accession>
<evidence type="ECO:0000256" key="1">
    <source>
        <dbReference type="SAM" id="MobiDB-lite"/>
    </source>
</evidence>
<feature type="region of interest" description="Disordered" evidence="1">
    <location>
        <begin position="1"/>
        <end position="38"/>
    </location>
</feature>
<feature type="compositionally biased region" description="Basic and acidic residues" evidence="1">
    <location>
        <begin position="9"/>
        <end position="38"/>
    </location>
</feature>
<evidence type="ECO:0000313" key="3">
    <source>
        <dbReference type="Proteomes" id="UP000828251"/>
    </source>
</evidence>
<reference evidence="2 3" key="1">
    <citation type="journal article" date="2021" name="Plant Biotechnol. J.">
        <title>Multi-omics assisted identification of the key and species-specific regulatory components of drought-tolerant mechanisms in Gossypium stocksii.</title>
        <authorList>
            <person name="Yu D."/>
            <person name="Ke L."/>
            <person name="Zhang D."/>
            <person name="Wu Y."/>
            <person name="Sun Y."/>
            <person name="Mei J."/>
            <person name="Sun J."/>
            <person name="Sun Y."/>
        </authorList>
    </citation>
    <scope>NUCLEOTIDE SEQUENCE [LARGE SCALE GENOMIC DNA]</scope>
    <source>
        <strain evidence="3">cv. E1</strain>
        <tissue evidence="2">Leaf</tissue>
    </source>
</reference>
<comment type="caution">
    <text evidence="2">The sequence shown here is derived from an EMBL/GenBank/DDBJ whole genome shotgun (WGS) entry which is preliminary data.</text>
</comment>
<proteinExistence type="predicted"/>
<dbReference type="Proteomes" id="UP000828251">
    <property type="component" value="Unassembled WGS sequence"/>
</dbReference>
<protein>
    <submittedName>
        <fullName evidence="2">Uncharacterized protein</fullName>
    </submittedName>
</protein>